<proteinExistence type="predicted"/>
<dbReference type="Gene3D" id="3.40.630.10">
    <property type="entry name" value="Zn peptidases"/>
    <property type="match status" value="1"/>
</dbReference>
<feature type="chain" id="PRO_5030580193" evidence="1">
    <location>
        <begin position="22"/>
        <end position="449"/>
    </location>
</feature>
<dbReference type="InterPro" id="IPR045175">
    <property type="entry name" value="M28_fam"/>
</dbReference>
<dbReference type="PANTHER" id="PTHR12147">
    <property type="entry name" value="METALLOPEPTIDASE M28 FAMILY MEMBER"/>
    <property type="match status" value="1"/>
</dbReference>
<dbReference type="Pfam" id="PF04389">
    <property type="entry name" value="Peptidase_M28"/>
    <property type="match status" value="1"/>
</dbReference>
<dbReference type="InterPro" id="IPR007484">
    <property type="entry name" value="Peptidase_M28"/>
</dbReference>
<evidence type="ECO:0000259" key="2">
    <source>
        <dbReference type="Pfam" id="PF02225"/>
    </source>
</evidence>
<dbReference type="SUPFAM" id="SSF53187">
    <property type="entry name" value="Zn-dependent exopeptidases"/>
    <property type="match status" value="1"/>
</dbReference>
<keyword evidence="5" id="KW-0645">Protease</keyword>
<keyword evidence="1" id="KW-0732">Signal</keyword>
<keyword evidence="5" id="KW-0031">Aminopeptidase</keyword>
<dbReference type="InterPro" id="IPR046450">
    <property type="entry name" value="PA_dom_sf"/>
</dbReference>
<keyword evidence="5" id="KW-0378">Hydrolase</keyword>
<dbReference type="AlphaFoldDB" id="A0A7Z0WZQ6"/>
<feature type="signal peptide" evidence="1">
    <location>
        <begin position="1"/>
        <end position="21"/>
    </location>
</feature>
<dbReference type="GO" id="GO:0008235">
    <property type="term" value="F:metalloexopeptidase activity"/>
    <property type="evidence" value="ECO:0007669"/>
    <property type="project" value="InterPro"/>
</dbReference>
<organism evidence="5 6">
    <name type="scientific">Bacillus paralicheniformis</name>
    <dbReference type="NCBI Taxonomy" id="1648923"/>
    <lineage>
        <taxon>Bacteria</taxon>
        <taxon>Bacillati</taxon>
        <taxon>Bacillota</taxon>
        <taxon>Bacilli</taxon>
        <taxon>Bacillales</taxon>
        <taxon>Bacillaceae</taxon>
        <taxon>Bacillus</taxon>
    </lineage>
</organism>
<reference evidence="4" key="2">
    <citation type="submission" date="2022-12" db="EMBL/GenBank/DDBJ databases">
        <title>Draft Genome Sequences of Bacillus licheniformis and Bacillus paralicheniformis strains isolated from Irish skim milk powders.</title>
        <authorList>
            <person name="Lourenco A."/>
            <person name="Li F."/>
            <person name="Geraldine D."/>
            <person name="Tobin J.T."/>
            <person name="Butler F."/>
            <person name="Jordan K."/>
            <person name="Obrien T."/>
        </authorList>
    </citation>
    <scope>NUCLEOTIDE SEQUENCE</scope>
    <source>
        <strain evidence="4">3370</strain>
    </source>
</reference>
<dbReference type="SUPFAM" id="SSF52025">
    <property type="entry name" value="PA domain"/>
    <property type="match status" value="1"/>
</dbReference>
<evidence type="ECO:0000313" key="6">
    <source>
        <dbReference type="Proteomes" id="UP000185604"/>
    </source>
</evidence>
<dbReference type="CDD" id="cd02133">
    <property type="entry name" value="PA_C5a_like"/>
    <property type="match status" value="1"/>
</dbReference>
<sequence>MKRKMMMIGLALSVIAGGVFADGTGNAVQAAPQETAIAKDVEKFSKKFNENRAYQTIYHLSETIGPRVTGTAEEKKSAAFIASQMKKSNLKVTTQTFSIPDRLEGTLTVQGNNVPSRPAAGSAPTAAEGLAAPLYDAGLGLPGDFTEEARGKIAVILRGELTFYEKAKNAADAGASGVIIYNNVDGLVPLTPNLSGNKVDVPVVGVKKEDGEKLLSEQEAILKLKAHKNQTSQNVIGVRKAKGVKNPDIVYVTSHYDSVPYAPGANDNASGTSVVLELARIMKTVPADKEIRFITFGAEEIGLLGSRHYVSTLSEREVKQSVANFNLDMVATSWENASQLYINTPDGSANLVWELSKAASLSLGKDVLFLHQGGSSDHVPFHEAGIDSANFIWREPGTGALEPWYHTPYDTIEHISKDRLKTAGQIAGTAVYNLSKKENRKPSYSSVAQ</sequence>
<comment type="caution">
    <text evidence="5">The sequence shown here is derived from an EMBL/GenBank/DDBJ whole genome shotgun (WGS) entry which is preliminary data.</text>
</comment>
<evidence type="ECO:0000259" key="3">
    <source>
        <dbReference type="Pfam" id="PF04389"/>
    </source>
</evidence>
<dbReference type="Pfam" id="PF02225">
    <property type="entry name" value="PA"/>
    <property type="match status" value="1"/>
</dbReference>
<evidence type="ECO:0000313" key="4">
    <source>
        <dbReference type="EMBL" id="MDE1450779.1"/>
    </source>
</evidence>
<dbReference type="InterPro" id="IPR003137">
    <property type="entry name" value="PA_domain"/>
</dbReference>
<gene>
    <name evidence="5" type="ORF">B4121_1457</name>
    <name evidence="4" type="ORF">PVN32_01175</name>
</gene>
<evidence type="ECO:0000256" key="1">
    <source>
        <dbReference type="SAM" id="SignalP"/>
    </source>
</evidence>
<reference evidence="5 6" key="1">
    <citation type="journal article" date="2016" name="Front. Microbiol.">
        <title>High-Level Heat Resistance of Spores of Bacillus amyloliquefaciens and Bacillus licheniformis Results from the Presence of a spoVA Operon in a Tn1546 Transposon.</title>
        <authorList>
            <person name="Berendsen E.M."/>
            <person name="Koning R.A."/>
            <person name="Boekhorst J."/>
            <person name="de Jong A."/>
            <person name="Kuipers O.P."/>
            <person name="Wells-Bennik M.H."/>
        </authorList>
    </citation>
    <scope>NUCLEOTIDE SEQUENCE [LARGE SCALE GENOMIC DNA]</scope>
    <source>
        <strain evidence="5 6">B4121</strain>
    </source>
</reference>
<evidence type="ECO:0000313" key="5">
    <source>
        <dbReference type="EMBL" id="OLF95895.1"/>
    </source>
</evidence>
<dbReference type="PANTHER" id="PTHR12147:SF26">
    <property type="entry name" value="PEPTIDASE M28 DOMAIN-CONTAINING PROTEIN"/>
    <property type="match status" value="1"/>
</dbReference>
<accession>A0A7Z0WZQ6</accession>
<dbReference type="EMBL" id="LKPO01000008">
    <property type="protein sequence ID" value="OLF95895.1"/>
    <property type="molecule type" value="Genomic_DNA"/>
</dbReference>
<protein>
    <submittedName>
        <fullName evidence="5">Aminopeptidase Y (Arg Lys Leu preference)</fullName>
    </submittedName>
    <submittedName>
        <fullName evidence="4">M28 family peptidase</fullName>
    </submittedName>
</protein>
<dbReference type="Proteomes" id="UP000185604">
    <property type="component" value="Unassembled WGS sequence"/>
</dbReference>
<feature type="domain" description="Peptidase M28" evidence="3">
    <location>
        <begin position="234"/>
        <end position="428"/>
    </location>
</feature>
<dbReference type="RefSeq" id="WP_035337966.1">
    <property type="nucleotide sequence ID" value="NZ_AP023088.1"/>
</dbReference>
<dbReference type="Proteomes" id="UP001216709">
    <property type="component" value="Unassembled WGS sequence"/>
</dbReference>
<dbReference type="EMBL" id="JARAFO010000001">
    <property type="protein sequence ID" value="MDE1450779.1"/>
    <property type="molecule type" value="Genomic_DNA"/>
</dbReference>
<dbReference type="Gene3D" id="3.50.30.30">
    <property type="match status" value="1"/>
</dbReference>
<feature type="domain" description="PA" evidence="2">
    <location>
        <begin position="141"/>
        <end position="214"/>
    </location>
</feature>
<name>A0A7Z0WZQ6_9BACI</name>
<dbReference type="GO" id="GO:0006508">
    <property type="term" value="P:proteolysis"/>
    <property type="evidence" value="ECO:0007669"/>
    <property type="project" value="InterPro"/>
</dbReference>
<dbReference type="GO" id="GO:0004177">
    <property type="term" value="F:aminopeptidase activity"/>
    <property type="evidence" value="ECO:0007669"/>
    <property type="project" value="UniProtKB-KW"/>
</dbReference>